<organism evidence="1 2">
    <name type="scientific">Scylla paramamosain</name>
    <name type="common">Mud crab</name>
    <dbReference type="NCBI Taxonomy" id="85552"/>
    <lineage>
        <taxon>Eukaryota</taxon>
        <taxon>Metazoa</taxon>
        <taxon>Ecdysozoa</taxon>
        <taxon>Arthropoda</taxon>
        <taxon>Crustacea</taxon>
        <taxon>Multicrustacea</taxon>
        <taxon>Malacostraca</taxon>
        <taxon>Eumalacostraca</taxon>
        <taxon>Eucarida</taxon>
        <taxon>Decapoda</taxon>
        <taxon>Pleocyemata</taxon>
        <taxon>Brachyura</taxon>
        <taxon>Eubrachyura</taxon>
        <taxon>Portunoidea</taxon>
        <taxon>Portunidae</taxon>
        <taxon>Portuninae</taxon>
        <taxon>Scylla</taxon>
    </lineage>
</organism>
<gene>
    <name evidence="1" type="ORF">O3P69_013120</name>
</gene>
<sequence length="144" mass="16187">MAQQRHHSMFNMMPADVFLTRLYQEQESDGEGRGDGEGGEVLEGLRVGAGEPGRLIILVQRAHYLAEFCRVLKFWTRHDTAPGEAVCKLQHEPMLPGRPFVGVPNPRLSPPSCLPSISDPDTMARQQPHFMNYMTLADVFLTRP</sequence>
<accession>A0AAW0TZH0</accession>
<dbReference type="Proteomes" id="UP001487740">
    <property type="component" value="Unassembled WGS sequence"/>
</dbReference>
<dbReference type="AlphaFoldDB" id="A0AAW0TZH0"/>
<evidence type="ECO:0000313" key="2">
    <source>
        <dbReference type="Proteomes" id="UP001487740"/>
    </source>
</evidence>
<evidence type="ECO:0000313" key="1">
    <source>
        <dbReference type="EMBL" id="KAK8392870.1"/>
    </source>
</evidence>
<proteinExistence type="predicted"/>
<dbReference type="EMBL" id="JARAKH010000021">
    <property type="protein sequence ID" value="KAK8392870.1"/>
    <property type="molecule type" value="Genomic_DNA"/>
</dbReference>
<comment type="caution">
    <text evidence="1">The sequence shown here is derived from an EMBL/GenBank/DDBJ whole genome shotgun (WGS) entry which is preliminary data.</text>
</comment>
<keyword evidence="2" id="KW-1185">Reference proteome</keyword>
<reference evidence="1 2" key="1">
    <citation type="submission" date="2023-03" db="EMBL/GenBank/DDBJ databases">
        <title>High-quality genome of Scylla paramamosain provides insights in environmental adaptation.</title>
        <authorList>
            <person name="Zhang L."/>
        </authorList>
    </citation>
    <scope>NUCLEOTIDE SEQUENCE [LARGE SCALE GENOMIC DNA]</scope>
    <source>
        <strain evidence="1">LZ_2023a</strain>
        <tissue evidence="1">Muscle</tissue>
    </source>
</reference>
<protein>
    <submittedName>
        <fullName evidence="1">Uncharacterized protein</fullName>
    </submittedName>
</protein>
<name>A0AAW0TZH0_SCYPA</name>